<keyword evidence="4" id="KW-0067">ATP-binding</keyword>
<evidence type="ECO:0000256" key="2">
    <source>
        <dbReference type="ARBA" id="ARBA00022741"/>
    </source>
</evidence>
<dbReference type="PROSITE" id="PS50146">
    <property type="entry name" value="DAGK"/>
    <property type="match status" value="1"/>
</dbReference>
<dbReference type="AlphaFoldDB" id="A0ABD0YDM4"/>
<evidence type="ECO:0000256" key="4">
    <source>
        <dbReference type="ARBA" id="ARBA00022840"/>
    </source>
</evidence>
<dbReference type="PANTHER" id="PTHR12358:SF112">
    <property type="entry name" value="LD11247P-RELATED"/>
    <property type="match status" value="1"/>
</dbReference>
<dbReference type="InterPro" id="IPR017438">
    <property type="entry name" value="ATP-NAD_kinase_N"/>
</dbReference>
<protein>
    <recommendedName>
        <fullName evidence="6">DAGKc domain-containing protein</fullName>
    </recommendedName>
</protein>
<dbReference type="InterPro" id="IPR016064">
    <property type="entry name" value="NAD/diacylglycerol_kinase_sf"/>
</dbReference>
<dbReference type="SUPFAM" id="SSF111331">
    <property type="entry name" value="NAD kinase/diacylglycerol kinase-like"/>
    <property type="match status" value="1"/>
</dbReference>
<sequence length="547" mass="61533">MSKKNSLLRVKLSEKGLWLQKESNGHTKTDTISLEDIVGCRCMRSKRFDSAKCGWHPGPRRRNQSKVVDENSTEQRDETDTSAFLYIYAYVLKKSKVKMTKRRERMVLTLRFYSYDRYEDNIREAQKWKVTIKFLLQVNLRGPNLPSCYFRSSDNIIDNKILVLLNPKSGVGKSRDVFQNKVVPILTEADINYDLHVTRFSNDARNVMRTQNLWQYTGGIVVVGGDGILFEAINGLMERPDWQPLLENLRFGIIPCGSGNGLAKSISYASCEPHDNSPVLISTLNIVRGLSSPMDLVRVETKNLVLFSFLSIGWGLLADIDIESERLRSIGSQRFTIWSIARLIGLRTYKGTVSYLPASNDKLHRRSSGASEFLLICLQDEDRRDSFYSVCSRKSTYHSAAGSSYESLTEETSRTFGPPSNFPPLTQPVPSNWQVISGEFVLVQAAYQSHLATDVFFAPSAKLDDGFMWLMIVRAGISRAHLLQFLLGLSNGTHVSIPRAEMVTVAAFRIEPEANSGHMTVDGELIELGPIQGQVIPSAARVFARPQ</sequence>
<dbReference type="InterPro" id="IPR050187">
    <property type="entry name" value="Lipid_Phosphate_FormReg"/>
</dbReference>
<keyword evidence="2" id="KW-0547">Nucleotide-binding</keyword>
<dbReference type="Pfam" id="PF19279">
    <property type="entry name" value="YegS_C"/>
    <property type="match status" value="1"/>
</dbReference>
<keyword evidence="1" id="KW-0808">Transferase</keyword>
<evidence type="ECO:0000313" key="8">
    <source>
        <dbReference type="Proteomes" id="UP001558652"/>
    </source>
</evidence>
<evidence type="ECO:0000256" key="1">
    <source>
        <dbReference type="ARBA" id="ARBA00022679"/>
    </source>
</evidence>
<proteinExistence type="predicted"/>
<dbReference type="Gene3D" id="3.40.50.10330">
    <property type="entry name" value="Probable inorganic polyphosphate/atp-NAD kinase, domain 1"/>
    <property type="match status" value="1"/>
</dbReference>
<dbReference type="InterPro" id="IPR045540">
    <property type="entry name" value="YegS/DAGK_C"/>
</dbReference>
<evidence type="ECO:0000259" key="6">
    <source>
        <dbReference type="PROSITE" id="PS50146"/>
    </source>
</evidence>
<dbReference type="Gene3D" id="2.60.200.40">
    <property type="match status" value="1"/>
</dbReference>
<feature type="domain" description="DAGKc" evidence="6">
    <location>
        <begin position="156"/>
        <end position="303"/>
    </location>
</feature>
<reference evidence="7 8" key="1">
    <citation type="submission" date="2024-07" db="EMBL/GenBank/DDBJ databases">
        <title>Chromosome-level genome assembly of the water stick insect Ranatra chinensis (Heteroptera: Nepidae).</title>
        <authorList>
            <person name="Liu X."/>
        </authorList>
    </citation>
    <scope>NUCLEOTIDE SEQUENCE [LARGE SCALE GENOMIC DNA]</scope>
    <source>
        <strain evidence="7">Cailab_2021Rc</strain>
        <tissue evidence="7">Muscle</tissue>
    </source>
</reference>
<evidence type="ECO:0000256" key="5">
    <source>
        <dbReference type="SAM" id="MobiDB-lite"/>
    </source>
</evidence>
<organism evidence="7 8">
    <name type="scientific">Ranatra chinensis</name>
    <dbReference type="NCBI Taxonomy" id="642074"/>
    <lineage>
        <taxon>Eukaryota</taxon>
        <taxon>Metazoa</taxon>
        <taxon>Ecdysozoa</taxon>
        <taxon>Arthropoda</taxon>
        <taxon>Hexapoda</taxon>
        <taxon>Insecta</taxon>
        <taxon>Pterygota</taxon>
        <taxon>Neoptera</taxon>
        <taxon>Paraneoptera</taxon>
        <taxon>Hemiptera</taxon>
        <taxon>Heteroptera</taxon>
        <taxon>Panheteroptera</taxon>
        <taxon>Nepomorpha</taxon>
        <taxon>Nepidae</taxon>
        <taxon>Ranatrinae</taxon>
        <taxon>Ranatra</taxon>
    </lineage>
</organism>
<keyword evidence="3" id="KW-0418">Kinase</keyword>
<dbReference type="EMBL" id="JBFDAA010000009">
    <property type="protein sequence ID" value="KAL1129400.1"/>
    <property type="molecule type" value="Genomic_DNA"/>
</dbReference>
<evidence type="ECO:0000256" key="3">
    <source>
        <dbReference type="ARBA" id="ARBA00022777"/>
    </source>
</evidence>
<dbReference type="PANTHER" id="PTHR12358">
    <property type="entry name" value="SPHINGOSINE KINASE"/>
    <property type="match status" value="1"/>
</dbReference>
<name>A0ABD0YDM4_9HEMI</name>
<dbReference type="Pfam" id="PF00781">
    <property type="entry name" value="DAGK_cat"/>
    <property type="match status" value="1"/>
</dbReference>
<keyword evidence="8" id="KW-1185">Reference proteome</keyword>
<dbReference type="Proteomes" id="UP001558652">
    <property type="component" value="Unassembled WGS sequence"/>
</dbReference>
<dbReference type="GO" id="GO:0016301">
    <property type="term" value="F:kinase activity"/>
    <property type="evidence" value="ECO:0007669"/>
    <property type="project" value="UniProtKB-KW"/>
</dbReference>
<accession>A0ABD0YDM4</accession>
<evidence type="ECO:0000313" key="7">
    <source>
        <dbReference type="EMBL" id="KAL1129400.1"/>
    </source>
</evidence>
<comment type="caution">
    <text evidence="7">The sequence shown here is derived from an EMBL/GenBank/DDBJ whole genome shotgun (WGS) entry which is preliminary data.</text>
</comment>
<dbReference type="InterPro" id="IPR001206">
    <property type="entry name" value="Diacylglycerol_kinase_cat_dom"/>
</dbReference>
<dbReference type="SMART" id="SM00046">
    <property type="entry name" value="DAGKc"/>
    <property type="match status" value="1"/>
</dbReference>
<feature type="region of interest" description="Disordered" evidence="5">
    <location>
        <begin position="54"/>
        <end position="74"/>
    </location>
</feature>
<dbReference type="GO" id="GO:0005524">
    <property type="term" value="F:ATP binding"/>
    <property type="evidence" value="ECO:0007669"/>
    <property type="project" value="UniProtKB-KW"/>
</dbReference>
<gene>
    <name evidence="7" type="ORF">AAG570_013927</name>
</gene>